<comment type="caution">
    <text evidence="1">The sequence shown here is derived from an EMBL/GenBank/DDBJ whole genome shotgun (WGS) entry which is preliminary data.</text>
</comment>
<keyword evidence="2" id="KW-1185">Reference proteome</keyword>
<evidence type="ECO:0000313" key="2">
    <source>
        <dbReference type="Proteomes" id="UP000291933"/>
    </source>
</evidence>
<accession>A0A4Q9KIT4</accession>
<dbReference type="InterPro" id="IPR032580">
    <property type="entry name" value="SatD"/>
</dbReference>
<proteinExistence type="predicted"/>
<dbReference type="OrthoDB" id="4711815at2"/>
<dbReference type="EMBL" id="SDMR01000015">
    <property type="protein sequence ID" value="TBT94288.1"/>
    <property type="molecule type" value="Genomic_DNA"/>
</dbReference>
<protein>
    <submittedName>
        <fullName evidence="1">RNA polymerase subunit sigma-70</fullName>
    </submittedName>
</protein>
<name>A0A4Q9KIT4_PROTD</name>
<dbReference type="Proteomes" id="UP000291933">
    <property type="component" value="Unassembled WGS sequence"/>
</dbReference>
<reference evidence="1 2" key="1">
    <citation type="submission" date="2019-01" db="EMBL/GenBank/DDBJ databases">
        <title>Lactibacter flavus gen. nov., sp. nov., a novel bacterium of the family Propionibacteriaceae isolated from raw milk and dairy products.</title>
        <authorList>
            <person name="Huptas C."/>
            <person name="Wenning M."/>
            <person name="Breitenwieser F."/>
            <person name="Doll E."/>
            <person name="Von Neubeck M."/>
            <person name="Busse H.-J."/>
            <person name="Scherer S."/>
        </authorList>
    </citation>
    <scope>NUCLEOTIDE SEQUENCE [LARGE SCALE GENOMIC DNA]</scope>
    <source>
        <strain evidence="1 2">DSM 22130</strain>
    </source>
</reference>
<organism evidence="1 2">
    <name type="scientific">Propioniciclava tarda</name>
    <dbReference type="NCBI Taxonomy" id="433330"/>
    <lineage>
        <taxon>Bacteria</taxon>
        <taxon>Bacillati</taxon>
        <taxon>Actinomycetota</taxon>
        <taxon>Actinomycetes</taxon>
        <taxon>Propionibacteriales</taxon>
        <taxon>Propionibacteriaceae</taxon>
        <taxon>Propioniciclava</taxon>
    </lineage>
</organism>
<dbReference type="RefSeq" id="WP_131172677.1">
    <property type="nucleotide sequence ID" value="NZ_FXTL01000015.1"/>
</dbReference>
<sequence>MTVEPSPQWALIGDLIASRDSGDRGALHAALTAALKATNEAVEAITPLKVTVGDEFQGAYGRLGDALRATHLVRLALTGTAGVRFGLGFGGVRVLDAERGLEDGPAWWAARDAINEVERAARRPGGAALRTGLPALVGPGDRAAVLLIDGALAKLSDTARTILFTVITGGRRSDVADRLGITPQAVSHHVTTHQLALLGQAMTTLWEV</sequence>
<dbReference type="AlphaFoldDB" id="A0A4Q9KIT4"/>
<dbReference type="Pfam" id="PF16264">
    <property type="entry name" value="SatD"/>
    <property type="match status" value="1"/>
</dbReference>
<gene>
    <name evidence="1" type="ORF">ET996_11355</name>
</gene>
<evidence type="ECO:0000313" key="1">
    <source>
        <dbReference type="EMBL" id="TBT94288.1"/>
    </source>
</evidence>